<proteinExistence type="predicted"/>
<feature type="signal peptide" evidence="1">
    <location>
        <begin position="1"/>
        <end position="23"/>
    </location>
</feature>
<organism evidence="2 3">
    <name type="scientific">Psychromarinibacter halotolerans</name>
    <dbReference type="NCBI Taxonomy" id="1775175"/>
    <lineage>
        <taxon>Bacteria</taxon>
        <taxon>Pseudomonadati</taxon>
        <taxon>Pseudomonadota</taxon>
        <taxon>Alphaproteobacteria</taxon>
        <taxon>Rhodobacterales</taxon>
        <taxon>Paracoccaceae</taxon>
        <taxon>Psychromarinibacter</taxon>
    </lineage>
</organism>
<feature type="chain" id="PRO_5045416241" evidence="1">
    <location>
        <begin position="24"/>
        <end position="122"/>
    </location>
</feature>
<gene>
    <name evidence="2" type="ORF">ACFOGP_15090</name>
</gene>
<comment type="caution">
    <text evidence="2">The sequence shown here is derived from an EMBL/GenBank/DDBJ whole genome shotgun (WGS) entry which is preliminary data.</text>
</comment>
<accession>A0ABV7GTS2</accession>
<reference evidence="3" key="1">
    <citation type="journal article" date="2019" name="Int. J. Syst. Evol. Microbiol.">
        <title>The Global Catalogue of Microorganisms (GCM) 10K type strain sequencing project: providing services to taxonomists for standard genome sequencing and annotation.</title>
        <authorList>
            <consortium name="The Broad Institute Genomics Platform"/>
            <consortium name="The Broad Institute Genome Sequencing Center for Infectious Disease"/>
            <person name="Wu L."/>
            <person name="Ma J."/>
        </authorList>
    </citation>
    <scope>NUCLEOTIDE SEQUENCE [LARGE SCALE GENOMIC DNA]</scope>
    <source>
        <strain evidence="3">KCTC 52366</strain>
    </source>
</reference>
<dbReference type="RefSeq" id="WP_275631306.1">
    <property type="nucleotide sequence ID" value="NZ_JARGYD010000001.1"/>
</dbReference>
<keyword evidence="1" id="KW-0732">Signal</keyword>
<protein>
    <submittedName>
        <fullName evidence="2">Uncharacterized protein</fullName>
    </submittedName>
</protein>
<sequence length="122" mass="13608">MNYIKIMLAGLLFATIMPSLASADTLFWTIDNDYSRTVSVEFYSQDRNHVWPGNGQVYVIDPNEGDATFNLSCNYNELICYGAWVRGSSQTYWGVGPNDSYNCSNCCARCGLGNVEPIQLLP</sequence>
<dbReference type="EMBL" id="JBHRTB010000010">
    <property type="protein sequence ID" value="MFC3144043.1"/>
    <property type="molecule type" value="Genomic_DNA"/>
</dbReference>
<name>A0ABV7GTS2_9RHOB</name>
<evidence type="ECO:0000313" key="2">
    <source>
        <dbReference type="EMBL" id="MFC3144043.1"/>
    </source>
</evidence>
<keyword evidence="3" id="KW-1185">Reference proteome</keyword>
<evidence type="ECO:0000313" key="3">
    <source>
        <dbReference type="Proteomes" id="UP001595632"/>
    </source>
</evidence>
<dbReference type="Proteomes" id="UP001595632">
    <property type="component" value="Unassembled WGS sequence"/>
</dbReference>
<evidence type="ECO:0000256" key="1">
    <source>
        <dbReference type="SAM" id="SignalP"/>
    </source>
</evidence>